<dbReference type="Proteomes" id="UP000676194">
    <property type="component" value="Chromosome"/>
</dbReference>
<feature type="modified residue" description="4-aspartylphosphate" evidence="3">
    <location>
        <position position="59"/>
    </location>
</feature>
<dbReference type="GO" id="GO:0006355">
    <property type="term" value="P:regulation of DNA-templated transcription"/>
    <property type="evidence" value="ECO:0007669"/>
    <property type="project" value="InterPro"/>
</dbReference>
<dbReference type="Gene3D" id="3.40.50.2300">
    <property type="match status" value="1"/>
</dbReference>
<dbReference type="InterPro" id="IPR011006">
    <property type="entry name" value="CheY-like_superfamily"/>
</dbReference>
<dbReference type="InterPro" id="IPR001789">
    <property type="entry name" value="Sig_transdc_resp-reg_receiver"/>
</dbReference>
<feature type="domain" description="HTH luxR-type" evidence="4">
    <location>
        <begin position="148"/>
        <end position="213"/>
    </location>
</feature>
<dbReference type="RefSeq" id="WP_213497869.1">
    <property type="nucleotide sequence ID" value="NZ_CP074694.1"/>
</dbReference>
<evidence type="ECO:0000313" key="7">
    <source>
        <dbReference type="Proteomes" id="UP000676194"/>
    </source>
</evidence>
<feature type="domain" description="Response regulatory" evidence="5">
    <location>
        <begin position="8"/>
        <end position="124"/>
    </location>
</feature>
<dbReference type="Pfam" id="PF00072">
    <property type="entry name" value="Response_reg"/>
    <property type="match status" value="1"/>
</dbReference>
<dbReference type="CDD" id="cd17535">
    <property type="entry name" value="REC_NarL-like"/>
    <property type="match status" value="1"/>
</dbReference>
<dbReference type="CDD" id="cd06170">
    <property type="entry name" value="LuxR_C_like"/>
    <property type="match status" value="1"/>
</dbReference>
<evidence type="ECO:0000259" key="4">
    <source>
        <dbReference type="PROSITE" id="PS50043"/>
    </source>
</evidence>
<dbReference type="InterPro" id="IPR039420">
    <property type="entry name" value="WalR-like"/>
</dbReference>
<dbReference type="GO" id="GO:0003677">
    <property type="term" value="F:DNA binding"/>
    <property type="evidence" value="ECO:0007669"/>
    <property type="project" value="UniProtKB-KW"/>
</dbReference>
<protein>
    <submittedName>
        <fullName evidence="6">Response regulator transcription factor</fullName>
    </submittedName>
</protein>
<dbReference type="AlphaFoldDB" id="A0A8E6B820"/>
<dbReference type="PANTHER" id="PTHR43214:SF43">
    <property type="entry name" value="TWO-COMPONENT RESPONSE REGULATOR"/>
    <property type="match status" value="1"/>
</dbReference>
<evidence type="ECO:0000256" key="2">
    <source>
        <dbReference type="ARBA" id="ARBA00023125"/>
    </source>
</evidence>
<organism evidence="6 7">
    <name type="scientific">Telmatocola sphagniphila</name>
    <dbReference type="NCBI Taxonomy" id="1123043"/>
    <lineage>
        <taxon>Bacteria</taxon>
        <taxon>Pseudomonadati</taxon>
        <taxon>Planctomycetota</taxon>
        <taxon>Planctomycetia</taxon>
        <taxon>Gemmatales</taxon>
        <taxon>Gemmataceae</taxon>
    </lineage>
</organism>
<evidence type="ECO:0000259" key="5">
    <source>
        <dbReference type="PROSITE" id="PS50110"/>
    </source>
</evidence>
<keyword evidence="7" id="KW-1185">Reference proteome</keyword>
<accession>A0A8E6B820</accession>
<dbReference type="InterPro" id="IPR058245">
    <property type="entry name" value="NreC/VraR/RcsB-like_REC"/>
</dbReference>
<dbReference type="SMART" id="SM00421">
    <property type="entry name" value="HTH_LUXR"/>
    <property type="match status" value="1"/>
</dbReference>
<dbReference type="InterPro" id="IPR016032">
    <property type="entry name" value="Sig_transdc_resp-reg_C-effctor"/>
</dbReference>
<name>A0A8E6B820_9BACT</name>
<dbReference type="Pfam" id="PF00196">
    <property type="entry name" value="GerE"/>
    <property type="match status" value="1"/>
</dbReference>
<evidence type="ECO:0000256" key="1">
    <source>
        <dbReference type="ARBA" id="ARBA00022553"/>
    </source>
</evidence>
<dbReference type="PROSITE" id="PS50110">
    <property type="entry name" value="RESPONSE_REGULATORY"/>
    <property type="match status" value="1"/>
</dbReference>
<keyword evidence="1 3" id="KW-0597">Phosphoprotein</keyword>
<reference evidence="6" key="1">
    <citation type="submission" date="2021-05" db="EMBL/GenBank/DDBJ databases">
        <title>Complete genome sequence of the cellulolytic planctomycete Telmatocola sphagniphila SP2T and characterization of the first cellulase from planctomycetes.</title>
        <authorList>
            <person name="Rakitin A.L."/>
            <person name="Beletsky A.V."/>
            <person name="Naumoff D.G."/>
            <person name="Kulichevskaya I.S."/>
            <person name="Mardanov A.V."/>
            <person name="Ravin N.V."/>
            <person name="Dedysh S.N."/>
        </authorList>
    </citation>
    <scope>NUCLEOTIDE SEQUENCE</scope>
    <source>
        <strain evidence="6">SP2T</strain>
    </source>
</reference>
<dbReference type="PRINTS" id="PR00038">
    <property type="entry name" value="HTHLUXR"/>
</dbReference>
<dbReference type="EMBL" id="CP074694">
    <property type="protein sequence ID" value="QVL32979.1"/>
    <property type="molecule type" value="Genomic_DNA"/>
</dbReference>
<dbReference type="InterPro" id="IPR000792">
    <property type="entry name" value="Tscrpt_reg_LuxR_C"/>
</dbReference>
<dbReference type="GO" id="GO:0000160">
    <property type="term" value="P:phosphorelay signal transduction system"/>
    <property type="evidence" value="ECO:0007669"/>
    <property type="project" value="InterPro"/>
</dbReference>
<evidence type="ECO:0000256" key="3">
    <source>
        <dbReference type="PROSITE-ProRule" id="PRU00169"/>
    </source>
</evidence>
<dbReference type="PROSITE" id="PS00622">
    <property type="entry name" value="HTH_LUXR_1"/>
    <property type="match status" value="1"/>
</dbReference>
<proteinExistence type="predicted"/>
<dbReference type="KEGG" id="tsph:KIH39_03420"/>
<sequence>MITVANRRIMLVDDHAILRAGIRAYLEKIPGVEVVGEFAEGEKAIEAIAELKPDLVFMDIAMAGMNGLETTWRLKSQHPQIHVVILSSYSNVEYVEQALQLGASGYLLKDASCNELQTAIEEVMQGETYLTPAVADLSLKGSYRSGSTFNDYEELSSRQRETLKLLAEGKSTKEIARILGIGVKTVETHRAHLMKKLEIHDLAGLVRYALRLGIVGIEQ</sequence>
<dbReference type="PANTHER" id="PTHR43214">
    <property type="entry name" value="TWO-COMPONENT RESPONSE REGULATOR"/>
    <property type="match status" value="1"/>
</dbReference>
<evidence type="ECO:0000313" key="6">
    <source>
        <dbReference type="EMBL" id="QVL32979.1"/>
    </source>
</evidence>
<gene>
    <name evidence="6" type="ORF">KIH39_03420</name>
</gene>
<dbReference type="SUPFAM" id="SSF52172">
    <property type="entry name" value="CheY-like"/>
    <property type="match status" value="1"/>
</dbReference>
<keyword evidence="2" id="KW-0238">DNA-binding</keyword>
<dbReference type="SUPFAM" id="SSF46894">
    <property type="entry name" value="C-terminal effector domain of the bipartite response regulators"/>
    <property type="match status" value="1"/>
</dbReference>
<dbReference type="SMART" id="SM00448">
    <property type="entry name" value="REC"/>
    <property type="match status" value="1"/>
</dbReference>
<dbReference type="PROSITE" id="PS50043">
    <property type="entry name" value="HTH_LUXR_2"/>
    <property type="match status" value="1"/>
</dbReference>